<evidence type="ECO:0000313" key="1">
    <source>
        <dbReference type="EMBL" id="PAE06713.1"/>
    </source>
</evidence>
<reference evidence="1 2" key="1">
    <citation type="submission" date="2017-07" db="EMBL/GenBank/DDBJ databases">
        <title>Isolation and whole genome analysis of endospore-forming bacteria from heroin.</title>
        <authorList>
            <person name="Kalinowski J."/>
            <person name="Ahrens B."/>
            <person name="Al-Dilaimi A."/>
            <person name="Winkler A."/>
            <person name="Wibberg D."/>
            <person name="Schleenbecker U."/>
            <person name="Ruckert C."/>
            <person name="Wolfel R."/>
            <person name="Grass G."/>
        </authorList>
    </citation>
    <scope>NUCLEOTIDE SEQUENCE [LARGE SCALE GENOMIC DNA]</scope>
    <source>
        <strain evidence="1 2">7509</strain>
    </source>
</reference>
<proteinExistence type="predicted"/>
<sequence>MHFKPIVMLLEANEIEYAVGGSLLLYLKGLSVSPNDVDILVEPWQFAIAKEVLQNRAVKSEDKLAQGRFKTKSCTTFTMSDGLQVDLMTGFAVSYANSVFEMPFSAVREQTRAGALPLASMEAWYIMYWLLPGKEDKRSIMEHYFRSCGLKDRHYLQQAFELELPEGASDALRVLLA</sequence>
<dbReference type="InterPro" id="IPR043519">
    <property type="entry name" value="NT_sf"/>
</dbReference>
<organism evidence="1 2">
    <name type="scientific">Terribacillus saccharophilus</name>
    <dbReference type="NCBI Taxonomy" id="361277"/>
    <lineage>
        <taxon>Bacteria</taxon>
        <taxon>Bacillati</taxon>
        <taxon>Bacillota</taxon>
        <taxon>Bacilli</taxon>
        <taxon>Bacillales</taxon>
        <taxon>Bacillaceae</taxon>
        <taxon>Terribacillus</taxon>
    </lineage>
</organism>
<protein>
    <submittedName>
        <fullName evidence="1">Uncharacterized protein</fullName>
    </submittedName>
</protein>
<evidence type="ECO:0000313" key="2">
    <source>
        <dbReference type="Proteomes" id="UP000216475"/>
    </source>
</evidence>
<name>A0A268HA11_9BACI</name>
<comment type="caution">
    <text evidence="1">The sequence shown here is derived from an EMBL/GenBank/DDBJ whole genome shotgun (WGS) entry which is preliminary data.</text>
</comment>
<dbReference type="AlphaFoldDB" id="A0A268HA11"/>
<gene>
    <name evidence="1" type="ORF">CHI12_15065</name>
</gene>
<dbReference type="RefSeq" id="WP_095272290.1">
    <property type="nucleotide sequence ID" value="NZ_NPBH01000069.1"/>
</dbReference>
<dbReference type="EMBL" id="NPBH01000069">
    <property type="protein sequence ID" value="PAE06713.1"/>
    <property type="molecule type" value="Genomic_DNA"/>
</dbReference>
<dbReference type="Proteomes" id="UP000216475">
    <property type="component" value="Unassembled WGS sequence"/>
</dbReference>
<accession>A0A268HA11</accession>
<dbReference type="Gene3D" id="3.30.460.40">
    <property type="match status" value="1"/>
</dbReference>
<dbReference type="SUPFAM" id="SSF81301">
    <property type="entry name" value="Nucleotidyltransferase"/>
    <property type="match status" value="1"/>
</dbReference>